<evidence type="ECO:0000313" key="3">
    <source>
        <dbReference type="Proteomes" id="UP001556692"/>
    </source>
</evidence>
<dbReference type="InterPro" id="IPR036388">
    <property type="entry name" value="WH-like_DNA-bd_sf"/>
</dbReference>
<evidence type="ECO:0000259" key="1">
    <source>
        <dbReference type="PROSITE" id="PS50995"/>
    </source>
</evidence>
<reference evidence="2 3" key="1">
    <citation type="submission" date="2024-05" db="EMBL/GenBank/DDBJ databases">
        <authorList>
            <person name="Jiang F."/>
        </authorList>
    </citation>
    <scope>NUCLEOTIDE SEQUENCE [LARGE SCALE GENOMIC DNA]</scope>
    <source>
        <strain evidence="2 3">LZ166</strain>
    </source>
</reference>
<dbReference type="PANTHER" id="PTHR33164">
    <property type="entry name" value="TRANSCRIPTIONAL REGULATOR, MARR FAMILY"/>
    <property type="match status" value="1"/>
</dbReference>
<comment type="caution">
    <text evidence="2">The sequence shown here is derived from an EMBL/GenBank/DDBJ whole genome shotgun (WGS) entry which is preliminary data.</text>
</comment>
<keyword evidence="3" id="KW-1185">Reference proteome</keyword>
<gene>
    <name evidence="2" type="ORF">ABGN05_03015</name>
</gene>
<protein>
    <submittedName>
        <fullName evidence="2">MarR family transcriptional regulator</fullName>
    </submittedName>
</protein>
<dbReference type="PROSITE" id="PS50995">
    <property type="entry name" value="HTH_MARR_2"/>
    <property type="match status" value="1"/>
</dbReference>
<evidence type="ECO:0000313" key="2">
    <source>
        <dbReference type="EMBL" id="MEX0404629.1"/>
    </source>
</evidence>
<dbReference type="RefSeq" id="WP_367952508.1">
    <property type="nucleotide sequence ID" value="NZ_JBDPGJ010000001.1"/>
</dbReference>
<sequence>MIAEKEHGANSAATLELENFLPYRLNRLADAVSREFQKIYKGRYGLTRPEWRLLATLGQYGTMTATEVGRHSAMHKTKVSRAVSALETRNWLARETDRIDRRIERLSLTKTGERTYREMVPLARAFETGLLSGLNPSDRQALLAGLDALERGLAD</sequence>
<feature type="domain" description="HTH marR-type" evidence="1">
    <location>
        <begin position="18"/>
        <end position="151"/>
    </location>
</feature>
<dbReference type="EMBL" id="JBDPGJ010000001">
    <property type="protein sequence ID" value="MEX0404629.1"/>
    <property type="molecule type" value="Genomic_DNA"/>
</dbReference>
<name>A0ABV3SD09_9HYPH</name>
<dbReference type="InterPro" id="IPR000835">
    <property type="entry name" value="HTH_MarR-typ"/>
</dbReference>
<dbReference type="InterPro" id="IPR039422">
    <property type="entry name" value="MarR/SlyA-like"/>
</dbReference>
<dbReference type="SUPFAM" id="SSF46785">
    <property type="entry name" value="Winged helix' DNA-binding domain"/>
    <property type="match status" value="1"/>
</dbReference>
<dbReference type="Gene3D" id="1.10.10.10">
    <property type="entry name" value="Winged helix-like DNA-binding domain superfamily/Winged helix DNA-binding domain"/>
    <property type="match status" value="1"/>
</dbReference>
<dbReference type="InterPro" id="IPR036390">
    <property type="entry name" value="WH_DNA-bd_sf"/>
</dbReference>
<dbReference type="PANTHER" id="PTHR33164:SF57">
    <property type="entry name" value="MARR-FAMILY TRANSCRIPTIONAL REGULATOR"/>
    <property type="match status" value="1"/>
</dbReference>
<accession>A0ABV3SD09</accession>
<dbReference type="Pfam" id="PF12802">
    <property type="entry name" value="MarR_2"/>
    <property type="match status" value="1"/>
</dbReference>
<dbReference type="Proteomes" id="UP001556692">
    <property type="component" value="Unassembled WGS sequence"/>
</dbReference>
<dbReference type="SMART" id="SM00347">
    <property type="entry name" value="HTH_MARR"/>
    <property type="match status" value="1"/>
</dbReference>
<organism evidence="2 3">
    <name type="scientific">Aquibium pacificus</name>
    <dbReference type="NCBI Taxonomy" id="3153579"/>
    <lineage>
        <taxon>Bacteria</taxon>
        <taxon>Pseudomonadati</taxon>
        <taxon>Pseudomonadota</taxon>
        <taxon>Alphaproteobacteria</taxon>
        <taxon>Hyphomicrobiales</taxon>
        <taxon>Phyllobacteriaceae</taxon>
        <taxon>Aquibium</taxon>
    </lineage>
</organism>
<proteinExistence type="predicted"/>